<evidence type="ECO:0000259" key="1">
    <source>
        <dbReference type="Pfam" id="PF02698"/>
    </source>
</evidence>
<dbReference type="PANTHER" id="PTHR30336:SF20">
    <property type="entry name" value="DUF218 DOMAIN-CONTAINING PROTEIN"/>
    <property type="match status" value="1"/>
</dbReference>
<dbReference type="PANTHER" id="PTHR30336">
    <property type="entry name" value="INNER MEMBRANE PROTEIN, PROBABLE PERMEASE"/>
    <property type="match status" value="1"/>
</dbReference>
<organism evidence="2 3">
    <name type="scientific">Afipia felis</name>
    <name type="common">Cat scratch disease bacillus</name>
    <dbReference type="NCBI Taxonomy" id="1035"/>
    <lineage>
        <taxon>Bacteria</taxon>
        <taxon>Pseudomonadati</taxon>
        <taxon>Pseudomonadota</taxon>
        <taxon>Alphaproteobacteria</taxon>
        <taxon>Hyphomicrobiales</taxon>
        <taxon>Nitrobacteraceae</taxon>
        <taxon>Afipia</taxon>
    </lineage>
</organism>
<dbReference type="InterPro" id="IPR003848">
    <property type="entry name" value="DUF218"/>
</dbReference>
<feature type="domain" description="DUF218" evidence="1">
    <location>
        <begin position="20"/>
        <end position="156"/>
    </location>
</feature>
<reference evidence="2 3" key="1">
    <citation type="submission" date="2018-06" db="EMBL/GenBank/DDBJ databases">
        <authorList>
            <consortium name="Pathogen Informatics"/>
            <person name="Doyle S."/>
        </authorList>
    </citation>
    <scope>NUCLEOTIDE SEQUENCE [LARGE SCALE GENOMIC DNA]</scope>
    <source>
        <strain evidence="2 3">NCTC12722</strain>
    </source>
</reference>
<evidence type="ECO:0000313" key="2">
    <source>
        <dbReference type="EMBL" id="SUU86779.1"/>
    </source>
</evidence>
<dbReference type="InterPro" id="IPR014729">
    <property type="entry name" value="Rossmann-like_a/b/a_fold"/>
</dbReference>
<dbReference type="EMBL" id="UIGB01000001">
    <property type="protein sequence ID" value="SUU86779.1"/>
    <property type="molecule type" value="Genomic_DNA"/>
</dbReference>
<protein>
    <submittedName>
        <fullName evidence="2">DUF218 domain</fullName>
    </submittedName>
</protein>
<dbReference type="CDD" id="cd06259">
    <property type="entry name" value="YdcF-like"/>
    <property type="match status" value="1"/>
</dbReference>
<dbReference type="Gene3D" id="3.40.50.620">
    <property type="entry name" value="HUPs"/>
    <property type="match status" value="1"/>
</dbReference>
<evidence type="ECO:0000313" key="3">
    <source>
        <dbReference type="Proteomes" id="UP000254343"/>
    </source>
</evidence>
<dbReference type="Pfam" id="PF02698">
    <property type="entry name" value="DUF218"/>
    <property type="match status" value="1"/>
</dbReference>
<dbReference type="OrthoDB" id="2216870at2"/>
<dbReference type="RefSeq" id="WP_002717603.1">
    <property type="nucleotide sequence ID" value="NZ_UFSI01000001.1"/>
</dbReference>
<name>A0A380WDM8_AFIFE</name>
<accession>A0A380WDM8</accession>
<proteinExistence type="predicted"/>
<dbReference type="Proteomes" id="UP000254343">
    <property type="component" value="Unassembled WGS sequence"/>
</dbReference>
<dbReference type="GO" id="GO:0005886">
    <property type="term" value="C:plasma membrane"/>
    <property type="evidence" value="ECO:0007669"/>
    <property type="project" value="TreeGrafter"/>
</dbReference>
<gene>
    <name evidence="2" type="ORF">NCTC12722_04012</name>
</gene>
<sequence>MDPDLIGKCLFLEDNLIKADVAIVFGMNDWRRPVERAIDLHQSGKAKFLLFTGGYNSNIRECEATAMSDFARDSGLPDRAILVEPRAAHTEENIIFARQVLDAHSELRNFRSVTLVTIHYHLRRAILAARRHLPVSVELGWVSYPSVHYSAADWHKSAHGRSNADSEIAKIERYYAMSLSDLADQRP</sequence>
<dbReference type="AlphaFoldDB" id="A0A380WDM8"/>
<dbReference type="InterPro" id="IPR051599">
    <property type="entry name" value="Cell_Envelope_Assoc"/>
</dbReference>